<dbReference type="RefSeq" id="WP_118030112.1">
    <property type="nucleotide sequence ID" value="NZ_QSFV01000004.1"/>
</dbReference>
<accession>A0A413T929</accession>
<dbReference type="EMBL" id="QSFV01000004">
    <property type="protein sequence ID" value="RHA81566.1"/>
    <property type="molecule type" value="Genomic_DNA"/>
</dbReference>
<gene>
    <name evidence="1" type="ORF">DW918_02505</name>
</gene>
<name>A0A413T929_9FIRM</name>
<evidence type="ECO:0000313" key="2">
    <source>
        <dbReference type="Proteomes" id="UP000285740"/>
    </source>
</evidence>
<proteinExistence type="predicted"/>
<dbReference type="InterPro" id="IPR011856">
    <property type="entry name" value="tRNA_endonuc-like_dom_sf"/>
</dbReference>
<organism evidence="1 2">
    <name type="scientific">Eubacterium ventriosum</name>
    <dbReference type="NCBI Taxonomy" id="39496"/>
    <lineage>
        <taxon>Bacteria</taxon>
        <taxon>Bacillati</taxon>
        <taxon>Bacillota</taxon>
        <taxon>Clostridia</taxon>
        <taxon>Eubacteriales</taxon>
        <taxon>Eubacteriaceae</taxon>
        <taxon>Eubacterium</taxon>
    </lineage>
</organism>
<comment type="caution">
    <text evidence="1">The sequence shown here is derived from an EMBL/GenBank/DDBJ whole genome shotgun (WGS) entry which is preliminary data.</text>
</comment>
<evidence type="ECO:0008006" key="3">
    <source>
        <dbReference type="Google" id="ProtNLM"/>
    </source>
</evidence>
<protein>
    <recommendedName>
        <fullName evidence="3">DUF1064 domain-containing protein</fullName>
    </recommendedName>
</protein>
<dbReference type="AlphaFoldDB" id="A0A413T929"/>
<sequence length="116" mass="13181">MRKKNYKGAKCTKRYVNKCGDVCKTYDAIQYAYANLLSETEEVKSFQVNVLLQGLEEGAYTSDFVITKADGNLMVSECVSRKHLTKPMTTKLLDASRNYWKSHGVSDWGIVIEEEV</sequence>
<dbReference type="Gene3D" id="3.40.1350.10">
    <property type="match status" value="1"/>
</dbReference>
<dbReference type="Proteomes" id="UP000285740">
    <property type="component" value="Unassembled WGS sequence"/>
</dbReference>
<evidence type="ECO:0000313" key="1">
    <source>
        <dbReference type="EMBL" id="RHA81566.1"/>
    </source>
</evidence>
<reference evidence="1 2" key="1">
    <citation type="submission" date="2018-08" db="EMBL/GenBank/DDBJ databases">
        <title>A genome reference for cultivated species of the human gut microbiota.</title>
        <authorList>
            <person name="Zou Y."/>
            <person name="Xue W."/>
            <person name="Luo G."/>
        </authorList>
    </citation>
    <scope>NUCLEOTIDE SEQUENCE [LARGE SCALE GENOMIC DNA]</scope>
    <source>
        <strain evidence="1 2">AM42-30</strain>
    </source>
</reference>
<dbReference type="GO" id="GO:0003676">
    <property type="term" value="F:nucleic acid binding"/>
    <property type="evidence" value="ECO:0007669"/>
    <property type="project" value="InterPro"/>
</dbReference>